<evidence type="ECO:0000313" key="8">
    <source>
        <dbReference type="EMBL" id="OQR91690.1"/>
    </source>
</evidence>
<dbReference type="GO" id="GO:0031509">
    <property type="term" value="P:subtelomeric heterochromatin formation"/>
    <property type="evidence" value="ECO:0007669"/>
    <property type="project" value="InterPro"/>
</dbReference>
<dbReference type="CDD" id="cd04301">
    <property type="entry name" value="NAT_SF"/>
    <property type="match status" value="1"/>
</dbReference>
<proteinExistence type="inferred from homology"/>
<evidence type="ECO:0000313" key="9">
    <source>
        <dbReference type="Proteomes" id="UP000243217"/>
    </source>
</evidence>
<organism evidence="8 9">
    <name type="scientific">Thraustotheca clavata</name>
    <dbReference type="NCBI Taxonomy" id="74557"/>
    <lineage>
        <taxon>Eukaryota</taxon>
        <taxon>Sar</taxon>
        <taxon>Stramenopiles</taxon>
        <taxon>Oomycota</taxon>
        <taxon>Saprolegniomycetes</taxon>
        <taxon>Saprolegniales</taxon>
        <taxon>Achlyaceae</taxon>
        <taxon>Thraustotheca</taxon>
    </lineage>
</organism>
<dbReference type="Gene3D" id="3.40.630.30">
    <property type="match status" value="1"/>
</dbReference>
<dbReference type="AlphaFoldDB" id="A0A1V9Z1K5"/>
<sequence length="395" mass="46279">MERELKKQKVREFCSANDCTKLRIVHCADDLEKNEWFMPAFTYHAFGKEELIYGYHGLTIELTFAAMTFDCFVNVKYDSKDEEAWDLFEKLKPSLPQNATQDRECFLERLKEIEKLSVPGTRVESYQVKDMNFELFFSELDKDAQSKSFLDKMQKLSLWFIEGADDIDVNDSRWSLYTIWHKVNDVLFYPVGFITMFTFNLPLPQGNMTKSKRICQVVVLPPYQRQGHGERLVKHIMKKAQEDEEIYEITVEDPVPGFSRLRDVVDVAMCLDHSFFSSPPDQKAIGIASGTQRCTQLDITHVKKALKVTKLQVQRCYEILKFRRIDRADENAYKAFRLEVKRRLHALHAEDLEAMSCVERRKGHLANLYTELEAEYDAILRRNNFIQNTSLDTQE</sequence>
<dbReference type="InterPro" id="IPR037113">
    <property type="entry name" value="Hat1_N_sf"/>
</dbReference>
<dbReference type="InterPro" id="IPR017380">
    <property type="entry name" value="Hist_AcTrfase_B-typ_cat-su"/>
</dbReference>
<comment type="catalytic activity">
    <reaction evidence="5">
        <text>L-lysyl-[protein] + acetyl-CoA = N(6)-acetyl-L-lysyl-[protein] + CoA + H(+)</text>
        <dbReference type="Rhea" id="RHEA:45948"/>
        <dbReference type="Rhea" id="RHEA-COMP:9752"/>
        <dbReference type="Rhea" id="RHEA-COMP:10731"/>
        <dbReference type="ChEBI" id="CHEBI:15378"/>
        <dbReference type="ChEBI" id="CHEBI:29969"/>
        <dbReference type="ChEBI" id="CHEBI:57287"/>
        <dbReference type="ChEBI" id="CHEBI:57288"/>
        <dbReference type="ChEBI" id="CHEBI:61930"/>
        <dbReference type="EC" id="2.3.1.48"/>
    </reaction>
</comment>
<dbReference type="Pfam" id="PF10394">
    <property type="entry name" value="Hat1_N"/>
    <property type="match status" value="1"/>
</dbReference>
<dbReference type="Gene3D" id="3.90.360.10">
    <property type="entry name" value="Histone acetyl transferase 1 (HAT1), N-terminal domain"/>
    <property type="match status" value="1"/>
</dbReference>
<dbReference type="InterPro" id="IPR019467">
    <property type="entry name" value="Hat1_N"/>
</dbReference>
<dbReference type="InterPro" id="IPR000182">
    <property type="entry name" value="GNAT_dom"/>
</dbReference>
<dbReference type="EC" id="2.3.1.48" evidence="2"/>
<reference evidence="8 9" key="1">
    <citation type="journal article" date="2014" name="Genome Biol. Evol.">
        <title>The secreted proteins of Achlya hypogyna and Thraustotheca clavata identify the ancestral oomycete secretome and reveal gene acquisitions by horizontal gene transfer.</title>
        <authorList>
            <person name="Misner I."/>
            <person name="Blouin N."/>
            <person name="Leonard G."/>
            <person name="Richards T.A."/>
            <person name="Lane C.E."/>
        </authorList>
    </citation>
    <scope>NUCLEOTIDE SEQUENCE [LARGE SCALE GENOMIC DNA]</scope>
    <source>
        <strain evidence="8 9">ATCC 34112</strain>
    </source>
</reference>
<gene>
    <name evidence="8" type="ORF">THRCLA_08907</name>
</gene>
<dbReference type="GO" id="GO:0005634">
    <property type="term" value="C:nucleus"/>
    <property type="evidence" value="ECO:0007669"/>
    <property type="project" value="InterPro"/>
</dbReference>
<feature type="domain" description="Histone acetyl transferase HAT1 N-terminal" evidence="7">
    <location>
        <begin position="14"/>
        <end position="162"/>
    </location>
</feature>
<dbReference type="OrthoDB" id="10253098at2759"/>
<evidence type="ECO:0000256" key="2">
    <source>
        <dbReference type="ARBA" id="ARBA00013184"/>
    </source>
</evidence>
<name>A0A1V9Z1K5_9STRA</name>
<keyword evidence="4" id="KW-0012">Acyltransferase</keyword>
<dbReference type="InterPro" id="IPR016181">
    <property type="entry name" value="Acyl_CoA_acyltransferase"/>
</dbReference>
<evidence type="ECO:0000259" key="6">
    <source>
        <dbReference type="Pfam" id="PF00583"/>
    </source>
</evidence>
<dbReference type="EMBL" id="JNBS01002397">
    <property type="protein sequence ID" value="OQR91690.1"/>
    <property type="molecule type" value="Genomic_DNA"/>
</dbReference>
<protein>
    <recommendedName>
        <fullName evidence="2">histone acetyltransferase</fullName>
        <ecNumber evidence="2">2.3.1.48</ecNumber>
    </recommendedName>
</protein>
<dbReference type="GO" id="GO:0004402">
    <property type="term" value="F:histone acetyltransferase activity"/>
    <property type="evidence" value="ECO:0007669"/>
    <property type="project" value="InterPro"/>
</dbReference>
<dbReference type="PANTHER" id="PTHR12046">
    <property type="entry name" value="HISTONE ACETYLTRANSFERASE TYPE B CATALYTIC SUBUNIT"/>
    <property type="match status" value="1"/>
</dbReference>
<keyword evidence="9" id="KW-1185">Reference proteome</keyword>
<evidence type="ECO:0000256" key="4">
    <source>
        <dbReference type="ARBA" id="ARBA00023315"/>
    </source>
</evidence>
<feature type="domain" description="N-acetyltransferase" evidence="6">
    <location>
        <begin position="172"/>
        <end position="250"/>
    </location>
</feature>
<comment type="similarity">
    <text evidence="1">Belongs to the HAT1 family.</text>
</comment>
<evidence type="ECO:0000256" key="3">
    <source>
        <dbReference type="ARBA" id="ARBA00022679"/>
    </source>
</evidence>
<dbReference type="Pfam" id="PF00583">
    <property type="entry name" value="Acetyltransf_1"/>
    <property type="match status" value="1"/>
</dbReference>
<evidence type="ECO:0000256" key="5">
    <source>
        <dbReference type="ARBA" id="ARBA00048017"/>
    </source>
</evidence>
<accession>A0A1V9Z1K5</accession>
<evidence type="ECO:0000259" key="7">
    <source>
        <dbReference type="Pfam" id="PF10394"/>
    </source>
</evidence>
<evidence type="ECO:0000256" key="1">
    <source>
        <dbReference type="ARBA" id="ARBA00010543"/>
    </source>
</evidence>
<comment type="caution">
    <text evidence="8">The sequence shown here is derived from an EMBL/GenBank/DDBJ whole genome shotgun (WGS) entry which is preliminary data.</text>
</comment>
<dbReference type="SUPFAM" id="SSF55729">
    <property type="entry name" value="Acyl-CoA N-acyltransferases (Nat)"/>
    <property type="match status" value="1"/>
</dbReference>
<dbReference type="Proteomes" id="UP000243217">
    <property type="component" value="Unassembled WGS sequence"/>
</dbReference>
<dbReference type="STRING" id="74557.A0A1V9Z1K5"/>
<dbReference type="GO" id="GO:0000781">
    <property type="term" value="C:chromosome, telomeric region"/>
    <property type="evidence" value="ECO:0007669"/>
    <property type="project" value="GOC"/>
</dbReference>
<keyword evidence="3 8" id="KW-0808">Transferase</keyword>